<keyword evidence="9 10" id="KW-0456">Lyase</keyword>
<evidence type="ECO:0000256" key="10">
    <source>
        <dbReference type="RuleBase" id="RU367009"/>
    </source>
</evidence>
<protein>
    <recommendedName>
        <fullName evidence="5 10">Pectate lyase</fullName>
        <ecNumber evidence="5 10">4.2.2.2</ecNumber>
    </recommendedName>
</protein>
<dbReference type="Proteomes" id="UP000503164">
    <property type="component" value="Plasmid pCM2_1101"/>
</dbReference>
<evidence type="ECO:0000256" key="3">
    <source>
        <dbReference type="ARBA" id="ARBA00004613"/>
    </source>
</evidence>
<evidence type="ECO:0000256" key="2">
    <source>
        <dbReference type="ARBA" id="ARBA00001913"/>
    </source>
</evidence>
<keyword evidence="11" id="KW-0614">Plasmid</keyword>
<proteinExistence type="inferred from homology"/>
<dbReference type="KEGG" id="ccap:AES38_15090"/>
<evidence type="ECO:0000256" key="5">
    <source>
        <dbReference type="ARBA" id="ARBA00012272"/>
    </source>
</evidence>
<evidence type="ECO:0000313" key="11">
    <source>
        <dbReference type="EMBL" id="QIS46425.1"/>
    </source>
</evidence>
<comment type="similarity">
    <text evidence="4 10">Belongs to the polysaccharide lyase 3 family.</text>
</comment>
<reference evidence="11 12" key="1">
    <citation type="journal article" date="2020" name="Mol. Plant Pathol.">
        <title>Plasmid composition and the chpG gene determine the virulence level of Clavibacter capsici natural isolates in pepper.</title>
        <authorList>
            <person name="Hwang I.S."/>
            <person name="Lee H.M."/>
            <person name="Oh E.J."/>
            <person name="Lee S."/>
            <person name="Heu S."/>
            <person name="Oh C.S."/>
        </authorList>
    </citation>
    <scope>NUCLEOTIDE SEQUENCE [LARGE SCALE GENOMIC DNA]</scope>
    <source>
        <strain evidence="11 12">1101</strain>
    </source>
</reference>
<feature type="signal peptide" evidence="10">
    <location>
        <begin position="1"/>
        <end position="40"/>
    </location>
</feature>
<name>A0A0M4HVE5_9MICO</name>
<dbReference type="InterPro" id="IPR012334">
    <property type="entry name" value="Pectin_lyas_fold"/>
</dbReference>
<evidence type="ECO:0000256" key="9">
    <source>
        <dbReference type="ARBA" id="ARBA00023239"/>
    </source>
</evidence>
<geneLocation type="plasmid" evidence="11 12">
    <name>pCM2_1101</name>
</geneLocation>
<dbReference type="PANTHER" id="PTHR33407:SF9">
    <property type="entry name" value="PECTATE LYASE F-RELATED"/>
    <property type="match status" value="1"/>
</dbReference>
<gene>
    <name evidence="11" type="ORF">GW570_14615</name>
</gene>
<dbReference type="Gene3D" id="2.160.20.10">
    <property type="entry name" value="Single-stranded right-handed beta-helix, Pectin lyase-like"/>
    <property type="match status" value="1"/>
</dbReference>
<organism evidence="11 12">
    <name type="scientific">Clavibacter capsici</name>
    <dbReference type="NCBI Taxonomy" id="1874630"/>
    <lineage>
        <taxon>Bacteria</taxon>
        <taxon>Bacillati</taxon>
        <taxon>Actinomycetota</taxon>
        <taxon>Actinomycetes</taxon>
        <taxon>Micrococcales</taxon>
        <taxon>Microbacteriaceae</taxon>
        <taxon>Clavibacter</taxon>
    </lineage>
</organism>
<keyword evidence="12" id="KW-1185">Reference proteome</keyword>
<evidence type="ECO:0000256" key="4">
    <source>
        <dbReference type="ARBA" id="ARBA00006463"/>
    </source>
</evidence>
<dbReference type="GO" id="GO:0030570">
    <property type="term" value="F:pectate lyase activity"/>
    <property type="evidence" value="ECO:0007669"/>
    <property type="project" value="UniProtKB-UniRule"/>
</dbReference>
<dbReference type="Pfam" id="PF03211">
    <property type="entry name" value="Pectate_lyase"/>
    <property type="match status" value="1"/>
</dbReference>
<dbReference type="PANTHER" id="PTHR33407">
    <property type="entry name" value="PECTATE LYASE F-RELATED"/>
    <property type="match status" value="1"/>
</dbReference>
<evidence type="ECO:0000256" key="8">
    <source>
        <dbReference type="ARBA" id="ARBA00022837"/>
    </source>
</evidence>
<comment type="function">
    <text evidence="10">Catalyzes the depolymerization of both polygalacturonate and pectins of methyl esterification degree from 22 to 89%, with an endo mode of action. In contrast to the majority of pectate lyases, displays high activity on highly methylated pectins.</text>
</comment>
<feature type="chain" id="PRO_5041745616" description="Pectate lyase" evidence="10">
    <location>
        <begin position="41"/>
        <end position="301"/>
    </location>
</feature>
<dbReference type="GO" id="GO:0045490">
    <property type="term" value="P:pectin catabolic process"/>
    <property type="evidence" value="ECO:0007669"/>
    <property type="project" value="TreeGrafter"/>
</dbReference>
<keyword evidence="6 10" id="KW-0964">Secreted</keyword>
<evidence type="ECO:0000256" key="7">
    <source>
        <dbReference type="ARBA" id="ARBA00022729"/>
    </source>
</evidence>
<comment type="catalytic activity">
    <reaction evidence="1 10">
        <text>Eliminative cleavage of (1-&gt;4)-alpha-D-galacturonan to give oligosaccharides with 4-deoxy-alpha-D-galact-4-enuronosyl groups at their non-reducing ends.</text>
        <dbReference type="EC" id="4.2.2.2"/>
    </reaction>
</comment>
<evidence type="ECO:0000313" key="12">
    <source>
        <dbReference type="Proteomes" id="UP000503164"/>
    </source>
</evidence>
<dbReference type="GO" id="GO:0005576">
    <property type="term" value="C:extracellular region"/>
    <property type="evidence" value="ECO:0007669"/>
    <property type="project" value="UniProtKB-SubCell"/>
</dbReference>
<evidence type="ECO:0000256" key="1">
    <source>
        <dbReference type="ARBA" id="ARBA00000695"/>
    </source>
</evidence>
<dbReference type="RefSeq" id="WP_053775932.1">
    <property type="nucleotide sequence ID" value="NZ_CP048048.1"/>
</dbReference>
<dbReference type="AlphaFoldDB" id="A0A0M4HVE5"/>
<dbReference type="SUPFAM" id="SSF51126">
    <property type="entry name" value="Pectin lyase-like"/>
    <property type="match status" value="1"/>
</dbReference>
<dbReference type="InterPro" id="IPR011050">
    <property type="entry name" value="Pectin_lyase_fold/virulence"/>
</dbReference>
<dbReference type="InterPro" id="IPR004898">
    <property type="entry name" value="Pectate_lyase_PlyH/PlyE-like"/>
</dbReference>
<dbReference type="EMBL" id="CP048050">
    <property type="protein sequence ID" value="QIS46425.1"/>
    <property type="molecule type" value="Genomic_DNA"/>
</dbReference>
<dbReference type="EC" id="4.2.2.2" evidence="5 10"/>
<evidence type="ECO:0000256" key="6">
    <source>
        <dbReference type="ARBA" id="ARBA00022525"/>
    </source>
</evidence>
<accession>A0A0M4HVE5</accession>
<keyword evidence="8 10" id="KW-0106">Calcium</keyword>
<keyword evidence="7 10" id="KW-0732">Signal</keyword>
<comment type="subcellular location">
    <subcellularLocation>
        <location evidence="3 10">Secreted</location>
    </subcellularLocation>
</comment>
<comment type="cofactor">
    <cofactor evidence="2 10">
        <name>Ca(2+)</name>
        <dbReference type="ChEBI" id="CHEBI:29108"/>
    </cofactor>
</comment>
<sequence length="301" mass="31587">MLVLVSARRHQLLMRAWAAVLVALLAIAGTASDSATSAHAAGLPPQGSSISSVPAFPAPTSVKPPRATPYEVPAGQTVDYANAQLNGSTSGRGEFQQPVILVHPLGTVKNVIIGLLAADGIHCEASCTIVNMWSSHVGEDAVTLLDGSPASSVVTIQGGGVQHAYDKVVQMDGAGTVRISHFAASDIGSLVRSCGDCPHQYPRHIVVSDVFIDGGRYKVTGVNQNFGDTAKLDHVTIRGTRMQVCDWTIGGRGSPAKEVPGGSGGPYPGVCDFSYATILFEHGQGASIDLRKLWVTRRRQR</sequence>